<dbReference type="InterPro" id="IPR020846">
    <property type="entry name" value="MFS_dom"/>
</dbReference>
<feature type="region of interest" description="Disordered" evidence="4">
    <location>
        <begin position="1"/>
        <end position="21"/>
    </location>
</feature>
<feature type="transmembrane region" description="Helical" evidence="5">
    <location>
        <begin position="408"/>
        <end position="430"/>
    </location>
</feature>
<dbReference type="AlphaFoldDB" id="W0FJW8"/>
<feature type="transmembrane region" description="Helical" evidence="5">
    <location>
        <begin position="28"/>
        <end position="47"/>
    </location>
</feature>
<dbReference type="SUPFAM" id="SSF103473">
    <property type="entry name" value="MFS general substrate transporter"/>
    <property type="match status" value="1"/>
</dbReference>
<dbReference type="EMBL" id="KC246821">
    <property type="protein sequence ID" value="AHF25163.1"/>
    <property type="molecule type" value="Genomic_DNA"/>
</dbReference>
<dbReference type="InterPro" id="IPR011701">
    <property type="entry name" value="MFS"/>
</dbReference>
<feature type="transmembrane region" description="Helical" evidence="5">
    <location>
        <begin position="131"/>
        <end position="150"/>
    </location>
</feature>
<feature type="transmembrane region" description="Helical" evidence="5">
    <location>
        <begin position="67"/>
        <end position="85"/>
    </location>
</feature>
<keyword evidence="1 5" id="KW-0812">Transmembrane</keyword>
<keyword evidence="2 5" id="KW-1133">Transmembrane helix</keyword>
<organism evidence="7">
    <name type="scientific">uncultured bacterium Contig1772</name>
    <dbReference type="NCBI Taxonomy" id="1393512"/>
    <lineage>
        <taxon>Bacteria</taxon>
        <taxon>environmental samples</taxon>
    </lineage>
</organism>
<feature type="transmembrane region" description="Helical" evidence="5">
    <location>
        <begin position="97"/>
        <end position="125"/>
    </location>
</feature>
<feature type="transmembrane region" description="Helical" evidence="5">
    <location>
        <begin position="344"/>
        <end position="363"/>
    </location>
</feature>
<reference evidence="7" key="1">
    <citation type="journal article" date="2013" name="PLoS ONE">
        <title>Metagenomic insights into the carbohydrate-active enzymes carried by the microorganisms adhering to solid digesta in the rumen of cows.</title>
        <authorList>
            <person name="Wang L."/>
            <person name="Hatem A."/>
            <person name="Catalyurek U.V."/>
            <person name="Morrison M."/>
            <person name="Yu Z."/>
        </authorList>
    </citation>
    <scope>NUCLEOTIDE SEQUENCE</scope>
</reference>
<evidence type="ECO:0000256" key="1">
    <source>
        <dbReference type="ARBA" id="ARBA00022692"/>
    </source>
</evidence>
<dbReference type="GO" id="GO:0022857">
    <property type="term" value="F:transmembrane transporter activity"/>
    <property type="evidence" value="ECO:0007669"/>
    <property type="project" value="InterPro"/>
</dbReference>
<proteinExistence type="predicted"/>
<keyword evidence="3 5" id="KW-0472">Membrane</keyword>
<evidence type="ECO:0000259" key="6">
    <source>
        <dbReference type="PROSITE" id="PS50850"/>
    </source>
</evidence>
<sequence>MGDNGNGHVEPPAPGEPSKASPVVSSRLFTGVFIAIIGVTLCTFIAGQGLNAGTSVYISRLGGSATLAGIGAAVFSGAAIGGRLVSGPLADTRGRLLVMASGAFILLVGVLGAGICADVNLIMIWRFLQGLGFSAVTTASATAAADVLPAERLGEGIGYYGLGQAIAMSMGPALAIALVSSDPPENLFWGLAVAAALSLLLCAFCRYEKHPDRLPETATYRTLAQKRTSRDDAESQGKRKSIATMIFEPGALAGGIPMMVLSPAFGFGIYFVGLLGTELGVGNAGLFYTVSAIAMIVVRVSSRAFMDRVLPIKLLAMAIASGVAGFSILLVTSIPLVSGMAQEALFYAAGIFYGLCIGIALPVNQTVAVKNSSAERWGAANGLFLLLLDLGIGLASIVWGITNDQMGFPFTIACVIAFMLASLLVAFITYPPSAKHR</sequence>
<dbReference type="InterPro" id="IPR036259">
    <property type="entry name" value="MFS_trans_sf"/>
</dbReference>
<feature type="transmembrane region" description="Helical" evidence="5">
    <location>
        <begin position="246"/>
        <end position="272"/>
    </location>
</feature>
<name>W0FJW8_9BACT</name>
<dbReference type="Pfam" id="PF07690">
    <property type="entry name" value="MFS_1"/>
    <property type="match status" value="1"/>
</dbReference>
<accession>W0FJW8</accession>
<dbReference type="Gene3D" id="1.20.1250.20">
    <property type="entry name" value="MFS general substrate transporter like domains"/>
    <property type="match status" value="1"/>
</dbReference>
<dbReference type="PROSITE" id="PS50850">
    <property type="entry name" value="MFS"/>
    <property type="match status" value="1"/>
</dbReference>
<dbReference type="PANTHER" id="PTHR23531:SF1">
    <property type="entry name" value="QUINOLENE RESISTANCE PROTEIN NORA"/>
    <property type="match status" value="1"/>
</dbReference>
<feature type="transmembrane region" description="Helical" evidence="5">
    <location>
        <begin position="284"/>
        <end position="302"/>
    </location>
</feature>
<evidence type="ECO:0000256" key="5">
    <source>
        <dbReference type="SAM" id="Phobius"/>
    </source>
</evidence>
<protein>
    <submittedName>
        <fullName evidence="7">Permease of the major facilitator superfamily protein</fullName>
    </submittedName>
</protein>
<evidence type="ECO:0000256" key="4">
    <source>
        <dbReference type="SAM" id="MobiDB-lite"/>
    </source>
</evidence>
<feature type="transmembrane region" description="Helical" evidence="5">
    <location>
        <begin position="314"/>
        <end position="338"/>
    </location>
</feature>
<evidence type="ECO:0000256" key="2">
    <source>
        <dbReference type="ARBA" id="ARBA00022989"/>
    </source>
</evidence>
<feature type="transmembrane region" description="Helical" evidence="5">
    <location>
        <begin position="157"/>
        <end position="181"/>
    </location>
</feature>
<feature type="transmembrane region" description="Helical" evidence="5">
    <location>
        <begin position="383"/>
        <end position="402"/>
    </location>
</feature>
<feature type="transmembrane region" description="Helical" evidence="5">
    <location>
        <begin position="187"/>
        <end position="205"/>
    </location>
</feature>
<feature type="domain" description="Major facilitator superfamily (MFS) profile" evidence="6">
    <location>
        <begin position="24"/>
        <end position="434"/>
    </location>
</feature>
<dbReference type="PANTHER" id="PTHR23531">
    <property type="entry name" value="QUINOLENE RESISTANCE PROTEIN NORA"/>
    <property type="match status" value="1"/>
</dbReference>
<evidence type="ECO:0000256" key="3">
    <source>
        <dbReference type="ARBA" id="ARBA00023136"/>
    </source>
</evidence>
<evidence type="ECO:0000313" key="7">
    <source>
        <dbReference type="EMBL" id="AHF25163.1"/>
    </source>
</evidence>
<dbReference type="InterPro" id="IPR052714">
    <property type="entry name" value="MFS_Exporter"/>
</dbReference>